<dbReference type="RefSeq" id="WP_152626122.1">
    <property type="nucleotide sequence ID" value="NZ_JXYS01000096.1"/>
</dbReference>
<proteinExistence type="predicted"/>
<dbReference type="AlphaFoldDB" id="A0A0D8HGE8"/>
<dbReference type="STRING" id="1280514.AXFE_30090"/>
<reference evidence="1 2" key="1">
    <citation type="submission" date="2015-01" db="EMBL/GenBank/DDBJ databases">
        <title>Draft genome of the acidophilic iron oxidizer Acidithrix ferrooxidans strain Py-F3.</title>
        <authorList>
            <person name="Poehlein A."/>
            <person name="Eisen S."/>
            <person name="Schloemann M."/>
            <person name="Johnson B.D."/>
            <person name="Daniel R."/>
            <person name="Muehling M."/>
        </authorList>
    </citation>
    <scope>NUCLEOTIDE SEQUENCE [LARGE SCALE GENOMIC DNA]</scope>
    <source>
        <strain evidence="1 2">Py-F3</strain>
    </source>
</reference>
<comment type="caution">
    <text evidence="1">The sequence shown here is derived from an EMBL/GenBank/DDBJ whole genome shotgun (WGS) entry which is preliminary data.</text>
</comment>
<gene>
    <name evidence="1" type="ORF">AXFE_30090</name>
</gene>
<evidence type="ECO:0000313" key="1">
    <source>
        <dbReference type="EMBL" id="KJF16161.1"/>
    </source>
</evidence>
<protein>
    <submittedName>
        <fullName evidence="1">Uncharacterized protein</fullName>
    </submittedName>
</protein>
<evidence type="ECO:0000313" key="2">
    <source>
        <dbReference type="Proteomes" id="UP000032360"/>
    </source>
</evidence>
<dbReference type="Proteomes" id="UP000032360">
    <property type="component" value="Unassembled WGS sequence"/>
</dbReference>
<sequence length="93" mass="10618">MTRDTSLRLFPLSRRPKTGVLHLILHPELFVPLSETVDMLKHILSFTGASLLCSPSVIESVIERRLRDTQLKSYLPNGSISNLYKFDCVTFEQ</sequence>
<dbReference type="EMBL" id="JXYS01000096">
    <property type="protein sequence ID" value="KJF16161.1"/>
    <property type="molecule type" value="Genomic_DNA"/>
</dbReference>
<organism evidence="1 2">
    <name type="scientific">Acidithrix ferrooxidans</name>
    <dbReference type="NCBI Taxonomy" id="1280514"/>
    <lineage>
        <taxon>Bacteria</taxon>
        <taxon>Bacillati</taxon>
        <taxon>Actinomycetota</taxon>
        <taxon>Acidimicrobiia</taxon>
        <taxon>Acidimicrobiales</taxon>
        <taxon>Acidimicrobiaceae</taxon>
        <taxon>Acidithrix</taxon>
    </lineage>
</organism>
<accession>A0A0D8HGE8</accession>
<keyword evidence="2" id="KW-1185">Reference proteome</keyword>
<name>A0A0D8HGE8_9ACTN</name>